<dbReference type="InterPro" id="IPR036412">
    <property type="entry name" value="HAD-like_sf"/>
</dbReference>
<dbReference type="SUPFAM" id="SSF56784">
    <property type="entry name" value="HAD-like"/>
    <property type="match status" value="1"/>
</dbReference>
<reference evidence="1" key="1">
    <citation type="submission" date="2022-09" db="EMBL/GenBank/DDBJ databases">
        <title>genome sequence of Deinococcus rubellus.</title>
        <authorList>
            <person name="Srinivasan S."/>
        </authorList>
    </citation>
    <scope>NUCLEOTIDE SEQUENCE</scope>
    <source>
        <strain evidence="1">Ant6</strain>
    </source>
</reference>
<organism evidence="1 2">
    <name type="scientific">Deinococcus rubellus</name>
    <dbReference type="NCBI Taxonomy" id="1889240"/>
    <lineage>
        <taxon>Bacteria</taxon>
        <taxon>Thermotogati</taxon>
        <taxon>Deinococcota</taxon>
        <taxon>Deinococci</taxon>
        <taxon>Deinococcales</taxon>
        <taxon>Deinococcaceae</taxon>
        <taxon>Deinococcus</taxon>
    </lineage>
</organism>
<dbReference type="Gene3D" id="1.10.150.240">
    <property type="entry name" value="Putative phosphatase, domain 2"/>
    <property type="match status" value="1"/>
</dbReference>
<keyword evidence="2" id="KW-1185">Reference proteome</keyword>
<evidence type="ECO:0000313" key="2">
    <source>
        <dbReference type="Proteomes" id="UP001060261"/>
    </source>
</evidence>
<evidence type="ECO:0008006" key="3">
    <source>
        <dbReference type="Google" id="ProtNLM"/>
    </source>
</evidence>
<evidence type="ECO:0000313" key="1">
    <source>
        <dbReference type="EMBL" id="UWX63205.1"/>
    </source>
</evidence>
<gene>
    <name evidence="1" type="ORF">N0D28_10620</name>
</gene>
<accession>A0ABY5YED3</accession>
<dbReference type="Proteomes" id="UP001060261">
    <property type="component" value="Chromosome"/>
</dbReference>
<dbReference type="EMBL" id="CP104213">
    <property type="protein sequence ID" value="UWX63205.1"/>
    <property type="molecule type" value="Genomic_DNA"/>
</dbReference>
<dbReference type="InterPro" id="IPR023214">
    <property type="entry name" value="HAD_sf"/>
</dbReference>
<sequence>MATSRLRAVILDLDGILIDGSDVHTRAWVTSFRQRGFDVFFGQVRPPHRHGR</sequence>
<proteinExistence type="predicted"/>
<dbReference type="RefSeq" id="WP_260559496.1">
    <property type="nucleotide sequence ID" value="NZ_BAABEC010000186.1"/>
</dbReference>
<dbReference type="InterPro" id="IPR023198">
    <property type="entry name" value="PGP-like_dom2"/>
</dbReference>
<dbReference type="Gene3D" id="3.40.50.1000">
    <property type="entry name" value="HAD superfamily/HAD-like"/>
    <property type="match status" value="1"/>
</dbReference>
<protein>
    <recommendedName>
        <fullName evidence="3">HAD family phosphatase</fullName>
    </recommendedName>
</protein>
<name>A0ABY5YED3_9DEIO</name>